<dbReference type="PANTHER" id="PTHR31465">
    <property type="entry name" value="PROTEIN RTA1-RELATED"/>
    <property type="match status" value="1"/>
</dbReference>
<accession>A0AA38XAN6</accession>
<proteinExistence type="predicted"/>
<dbReference type="InterPro" id="IPR007568">
    <property type="entry name" value="RTA1"/>
</dbReference>
<keyword evidence="4 5" id="KW-0472">Membrane</keyword>
<comment type="subcellular location">
    <subcellularLocation>
        <location evidence="1">Membrane</location>
        <topology evidence="1">Multi-pass membrane protein</topology>
    </subcellularLocation>
</comment>
<feature type="transmembrane region" description="Helical" evidence="5">
    <location>
        <begin position="147"/>
        <end position="166"/>
    </location>
</feature>
<evidence type="ECO:0000313" key="6">
    <source>
        <dbReference type="EMBL" id="KAJ9609977.1"/>
    </source>
</evidence>
<feature type="transmembrane region" description="Helical" evidence="5">
    <location>
        <begin position="54"/>
        <end position="74"/>
    </location>
</feature>
<reference evidence="6" key="1">
    <citation type="submission" date="2022-10" db="EMBL/GenBank/DDBJ databases">
        <title>Culturing micro-colonial fungi from biological soil crusts in the Mojave desert and describing Neophaeococcomyces mojavensis, and introducing the new genera and species Taxawa tesnikishii.</title>
        <authorList>
            <person name="Kurbessoian T."/>
            <person name="Stajich J.E."/>
        </authorList>
    </citation>
    <scope>NUCLEOTIDE SEQUENCE</scope>
    <source>
        <strain evidence="6">TK_41</strain>
    </source>
</reference>
<evidence type="ECO:0000256" key="2">
    <source>
        <dbReference type="ARBA" id="ARBA00022692"/>
    </source>
</evidence>
<keyword evidence="7" id="KW-1185">Reference proteome</keyword>
<feature type="transmembrane region" description="Helical" evidence="5">
    <location>
        <begin position="94"/>
        <end position="116"/>
    </location>
</feature>
<evidence type="ECO:0000256" key="5">
    <source>
        <dbReference type="SAM" id="Phobius"/>
    </source>
</evidence>
<evidence type="ECO:0000313" key="7">
    <source>
        <dbReference type="Proteomes" id="UP001172673"/>
    </source>
</evidence>
<feature type="transmembrane region" description="Helical" evidence="5">
    <location>
        <begin position="186"/>
        <end position="208"/>
    </location>
</feature>
<dbReference type="Pfam" id="PF04479">
    <property type="entry name" value="RTA1"/>
    <property type="match status" value="1"/>
</dbReference>
<keyword evidence="3 5" id="KW-1133">Transmembrane helix</keyword>
<evidence type="ECO:0000256" key="1">
    <source>
        <dbReference type="ARBA" id="ARBA00004141"/>
    </source>
</evidence>
<dbReference type="GO" id="GO:0000324">
    <property type="term" value="C:fungal-type vacuole"/>
    <property type="evidence" value="ECO:0007669"/>
    <property type="project" value="TreeGrafter"/>
</dbReference>
<gene>
    <name evidence="6" type="ORF">H2200_006307</name>
</gene>
<dbReference type="Proteomes" id="UP001172673">
    <property type="component" value="Unassembled WGS sequence"/>
</dbReference>
<name>A0AA38XAN6_9EURO</name>
<keyword evidence="2 5" id="KW-0812">Transmembrane</keyword>
<comment type="caution">
    <text evidence="6">The sequence shown here is derived from an EMBL/GenBank/DDBJ whole genome shotgun (WGS) entry which is preliminary data.</text>
</comment>
<dbReference type="AlphaFoldDB" id="A0AA38XAN6"/>
<evidence type="ECO:0008006" key="8">
    <source>
        <dbReference type="Google" id="ProtNLM"/>
    </source>
</evidence>
<feature type="transmembrane region" description="Helical" evidence="5">
    <location>
        <begin position="12"/>
        <end position="33"/>
    </location>
</feature>
<evidence type="ECO:0000256" key="3">
    <source>
        <dbReference type="ARBA" id="ARBA00022989"/>
    </source>
</evidence>
<dbReference type="PANTHER" id="PTHR31465:SF8">
    <property type="entry name" value="DOMAIN PROTEIN, PUTATIVE (AFU_ORTHOLOGUE AFUA_6G14140)-RELATED"/>
    <property type="match status" value="1"/>
</dbReference>
<protein>
    <recommendedName>
        <fullName evidence="8">Sphingoid long-chain base transporter RSB1</fullName>
    </recommendedName>
</protein>
<sequence length="236" mass="25812">MHSNPWSGAGFKTQICCLVLAPSFLAAGIYVTLKHLVIYCGPENSRLKPRLYPWIFIGCDFGSIVLQAIGGGVASAAGDHGSKPGLLKSGNGLIVAGIAFQVATMAVCGLSILDYYMRFQRAKKSKSQAYTESEYEKRSTVPNEARNFRLFCFAIGVAFTTILISLPEMAGGWGNPLMRNENEFLVLDGMMIGIACVLMTAFHPGFFFEPMRKFKRNASVQDPVVNAPEQTYETKS</sequence>
<organism evidence="6 7">
    <name type="scientific">Cladophialophora chaetospira</name>
    <dbReference type="NCBI Taxonomy" id="386627"/>
    <lineage>
        <taxon>Eukaryota</taxon>
        <taxon>Fungi</taxon>
        <taxon>Dikarya</taxon>
        <taxon>Ascomycota</taxon>
        <taxon>Pezizomycotina</taxon>
        <taxon>Eurotiomycetes</taxon>
        <taxon>Chaetothyriomycetidae</taxon>
        <taxon>Chaetothyriales</taxon>
        <taxon>Herpotrichiellaceae</taxon>
        <taxon>Cladophialophora</taxon>
    </lineage>
</organism>
<evidence type="ECO:0000256" key="4">
    <source>
        <dbReference type="ARBA" id="ARBA00023136"/>
    </source>
</evidence>
<dbReference type="GO" id="GO:0005886">
    <property type="term" value="C:plasma membrane"/>
    <property type="evidence" value="ECO:0007669"/>
    <property type="project" value="TreeGrafter"/>
</dbReference>
<dbReference type="EMBL" id="JAPDRK010000008">
    <property type="protein sequence ID" value="KAJ9609977.1"/>
    <property type="molecule type" value="Genomic_DNA"/>
</dbReference>